<dbReference type="RefSeq" id="WP_125150227.1">
    <property type="nucleotide sequence ID" value="NZ_UYIN01000024.1"/>
</dbReference>
<evidence type="ECO:0000313" key="2">
    <source>
        <dbReference type="Proteomes" id="UP000277570"/>
    </source>
</evidence>
<organism evidence="1 2">
    <name type="scientific">Clostridium carnis</name>
    <dbReference type="NCBI Taxonomy" id="1530"/>
    <lineage>
        <taxon>Bacteria</taxon>
        <taxon>Bacillati</taxon>
        <taxon>Bacillota</taxon>
        <taxon>Clostridia</taxon>
        <taxon>Eubacteriales</taxon>
        <taxon>Clostridiaceae</taxon>
        <taxon>Clostridium</taxon>
    </lineage>
</organism>
<keyword evidence="2" id="KW-1185">Reference proteome</keyword>
<dbReference type="Proteomes" id="UP000277570">
    <property type="component" value="Unassembled WGS sequence"/>
</dbReference>
<name>A0ABY6T1D5_9CLOT</name>
<sequence length="87" mass="10512">MKKWDLEIEKAKEDVIKEKQYQWLLDYKTKNKILRPIKYIDVKPPEFEVKAWFIAQWDTGFVVCDLEELMKQPKRKREKILALGGSK</sequence>
<evidence type="ECO:0000313" key="1">
    <source>
        <dbReference type="EMBL" id="VDG74670.1"/>
    </source>
</evidence>
<dbReference type="EMBL" id="UYIN01000024">
    <property type="protein sequence ID" value="VDG74670.1"/>
    <property type="molecule type" value="Genomic_DNA"/>
</dbReference>
<accession>A0ABY6T1D5</accession>
<protein>
    <submittedName>
        <fullName evidence="1">Uncharacterized protein</fullName>
    </submittedName>
</protein>
<proteinExistence type="predicted"/>
<comment type="caution">
    <text evidence="1">The sequence shown here is derived from an EMBL/GenBank/DDBJ whole genome shotgun (WGS) entry which is preliminary data.</text>
</comment>
<reference evidence="1 2" key="1">
    <citation type="submission" date="2018-11" db="EMBL/GenBank/DDBJ databases">
        <authorList>
            <consortium name="Pathogen Informatics"/>
        </authorList>
    </citation>
    <scope>NUCLEOTIDE SEQUENCE [LARGE SCALE GENOMIC DNA]</scope>
    <source>
        <strain evidence="1 2">NCTC10913</strain>
    </source>
</reference>
<gene>
    <name evidence="1" type="ORF">NCTC10913_04916</name>
</gene>